<organism evidence="2 3">
    <name type="scientific">Cercophora samala</name>
    <dbReference type="NCBI Taxonomy" id="330535"/>
    <lineage>
        <taxon>Eukaryota</taxon>
        <taxon>Fungi</taxon>
        <taxon>Dikarya</taxon>
        <taxon>Ascomycota</taxon>
        <taxon>Pezizomycotina</taxon>
        <taxon>Sordariomycetes</taxon>
        <taxon>Sordariomycetidae</taxon>
        <taxon>Sordariales</taxon>
        <taxon>Lasiosphaeriaceae</taxon>
        <taxon>Cercophora</taxon>
    </lineage>
</organism>
<dbReference type="SUPFAM" id="SSF48403">
    <property type="entry name" value="Ankyrin repeat"/>
    <property type="match status" value="1"/>
</dbReference>
<dbReference type="AlphaFoldDB" id="A0AA39ZLM7"/>
<evidence type="ECO:0000313" key="3">
    <source>
        <dbReference type="Proteomes" id="UP001174997"/>
    </source>
</evidence>
<evidence type="ECO:0000259" key="1">
    <source>
        <dbReference type="PROSITE" id="PS51186"/>
    </source>
</evidence>
<reference evidence="2" key="1">
    <citation type="submission" date="2023-06" db="EMBL/GenBank/DDBJ databases">
        <title>Genome-scale phylogeny and comparative genomics of the fungal order Sordariales.</title>
        <authorList>
            <consortium name="Lawrence Berkeley National Laboratory"/>
            <person name="Hensen N."/>
            <person name="Bonometti L."/>
            <person name="Westerberg I."/>
            <person name="Brannstrom I.O."/>
            <person name="Guillou S."/>
            <person name="Cros-Aarteil S."/>
            <person name="Calhoun S."/>
            <person name="Haridas S."/>
            <person name="Kuo A."/>
            <person name="Mondo S."/>
            <person name="Pangilinan J."/>
            <person name="Riley R."/>
            <person name="Labutti K."/>
            <person name="Andreopoulos B."/>
            <person name="Lipzen A."/>
            <person name="Chen C."/>
            <person name="Yanf M."/>
            <person name="Daum C."/>
            <person name="Ng V."/>
            <person name="Clum A."/>
            <person name="Steindorff A."/>
            <person name="Ohm R."/>
            <person name="Martin F."/>
            <person name="Silar P."/>
            <person name="Natvig D."/>
            <person name="Lalanne C."/>
            <person name="Gautier V."/>
            <person name="Ament-Velasquez S.L."/>
            <person name="Kruys A."/>
            <person name="Hutchinson M.I."/>
            <person name="Powell A.J."/>
            <person name="Barry K."/>
            <person name="Miller A.N."/>
            <person name="Grigoriev I.V."/>
            <person name="Debuchy R."/>
            <person name="Gladieux P."/>
            <person name="Thoren M.H."/>
            <person name="Johannesson H."/>
        </authorList>
    </citation>
    <scope>NUCLEOTIDE SEQUENCE</scope>
    <source>
        <strain evidence="2">CBS 307.81</strain>
    </source>
</reference>
<evidence type="ECO:0000313" key="2">
    <source>
        <dbReference type="EMBL" id="KAK0673162.1"/>
    </source>
</evidence>
<keyword evidence="3" id="KW-1185">Reference proteome</keyword>
<feature type="domain" description="N-acetyltransferase" evidence="1">
    <location>
        <begin position="73"/>
        <end position="269"/>
    </location>
</feature>
<proteinExistence type="predicted"/>
<dbReference type="PROSITE" id="PS51186">
    <property type="entry name" value="GNAT"/>
    <property type="match status" value="1"/>
</dbReference>
<dbReference type="InterPro" id="IPR036770">
    <property type="entry name" value="Ankyrin_rpt-contain_sf"/>
</dbReference>
<name>A0AA39ZLM7_9PEZI</name>
<dbReference type="InterPro" id="IPR000182">
    <property type="entry name" value="GNAT_dom"/>
</dbReference>
<dbReference type="Gene3D" id="3.40.630.30">
    <property type="match status" value="1"/>
</dbReference>
<sequence length="624" mass="71778">MAAPEGTDDYIISTDLNFYDDHTEDDEILDEQRCKRGLRPLWPRPDWFIPVHCKATSKYNHRQVVGECQAVFIDLREAKEEVDSIKGEEEEEYVDLLELLIDANLGRGERYLIHGLVGSYHGILTDHGEMQARWCDAEYPDTRGTGVWGVELSEMKNVLLISLLHVEPDWRGEGIGTKMVRDIIQKTCERYCHDYKDPEAGLYAFTWPGSLLREDRRIWAHVDRFKVPVRDLVLRMAERFWRDQGFRRVGKSSCFGYTTDANHPSRSLTTADDEAIDHDLKEFGVRPPWQPVVPAHMAELVRDLGKPHKTDQHSTELLKGQMPDDPTHEDWGVRAEFGNTLLHLAALSSKPEAIRFILARQPGLAAVENMGGRTPLRALERRLALEREREPTHDLVFKGFPENTIESWCLLSQVPYVDLDCLSEGPEEDSEPVQQLQKLKYGCSCESCLGGWFSKRSQLIMTYAAMDLHSSRVKAWDDMGFTRWYDVFIKGSRFERHITNEETPENEAAAMWIVELFQHFESCIGGTDERPPKIPTLENMMVIIQEAQGETPQPGDETWREKVLFAAAMVLIYTATEDWESLGDGFKAKKAGKDEFEMEELREEVDDLPECANDGYYRPLLYLW</sequence>
<dbReference type="Proteomes" id="UP001174997">
    <property type="component" value="Unassembled WGS sequence"/>
</dbReference>
<accession>A0AA39ZLM7</accession>
<dbReference type="EMBL" id="JAULSY010000008">
    <property type="protein sequence ID" value="KAK0673162.1"/>
    <property type="molecule type" value="Genomic_DNA"/>
</dbReference>
<dbReference type="GO" id="GO:0016747">
    <property type="term" value="F:acyltransferase activity, transferring groups other than amino-acyl groups"/>
    <property type="evidence" value="ECO:0007669"/>
    <property type="project" value="InterPro"/>
</dbReference>
<protein>
    <recommendedName>
        <fullName evidence="1">N-acetyltransferase domain-containing protein</fullName>
    </recommendedName>
</protein>
<gene>
    <name evidence="2" type="ORF">QBC41DRAFT_397104</name>
</gene>
<dbReference type="SUPFAM" id="SSF55729">
    <property type="entry name" value="Acyl-CoA N-acyltransferases (Nat)"/>
    <property type="match status" value="1"/>
</dbReference>
<comment type="caution">
    <text evidence="2">The sequence shown here is derived from an EMBL/GenBank/DDBJ whole genome shotgun (WGS) entry which is preliminary data.</text>
</comment>
<dbReference type="InterPro" id="IPR016181">
    <property type="entry name" value="Acyl_CoA_acyltransferase"/>
</dbReference>
<dbReference type="CDD" id="cd04301">
    <property type="entry name" value="NAT_SF"/>
    <property type="match status" value="1"/>
</dbReference>